<feature type="signal peptide" evidence="1">
    <location>
        <begin position="1"/>
        <end position="22"/>
    </location>
</feature>
<keyword evidence="3" id="KW-1185">Reference proteome</keyword>
<evidence type="ECO:0000313" key="2">
    <source>
        <dbReference type="EMBL" id="BEP28089.1"/>
    </source>
</evidence>
<sequence>MRKIFMLLILFSSILTVGCSNNLEGDSLLLAPKLPIEVEEVKSILSENFSKELDLINPIIGESNNSIQFVDLDNDGKDEVLVFHKVKDDKFPVRIAILTKISDTEWIVNNTIKGIGYDVNKIVYSDMDNDGIKEIIVGWQGGTILNKGLSIYSYSKGDISETYEDTYTEFDVKDFTSDGTKELMIIKLNRSEGVSKAFLYDYKNSAVSFIDETLMDGYINNYYHVTSGNAYNGLNGMFLDASVGAHSAFTDLLVYQNGELKNIFYDENWSSTNTTFKAYPRKSKDIDSDGTIEIPILIAPKGYENASMSDTPWLTVWYKWDGKKDLIRSNESYQDFKHGFEFVFPNDWDKHVTLEFARKNNSLIKFTLDDDEKTQILDILILSSEEYESMKEKPEIKLYKKIKTTFKKVYLLRQYIYDNSNKYYLDEDRFKELLKINYENNKN</sequence>
<dbReference type="PROSITE" id="PS51257">
    <property type="entry name" value="PROKAR_LIPOPROTEIN"/>
    <property type="match status" value="1"/>
</dbReference>
<keyword evidence="1" id="KW-0732">Signal</keyword>
<evidence type="ECO:0008006" key="4">
    <source>
        <dbReference type="Google" id="ProtNLM"/>
    </source>
</evidence>
<name>A0AAU9E0Z8_9FIRM</name>
<proteinExistence type="predicted"/>
<feature type="chain" id="PRO_5043773358" description="VCBS repeat-containing protein" evidence="1">
    <location>
        <begin position="23"/>
        <end position="443"/>
    </location>
</feature>
<protein>
    <recommendedName>
        <fullName evidence="4">VCBS repeat-containing protein</fullName>
    </recommendedName>
</protein>
<dbReference type="KEGG" id="hprf:HLPR_04200"/>
<evidence type="ECO:0000256" key="1">
    <source>
        <dbReference type="SAM" id="SignalP"/>
    </source>
</evidence>
<accession>A0AAU9E0Z8</accession>
<gene>
    <name evidence="2" type="ORF">HLPR_04200</name>
</gene>
<dbReference type="AlphaFoldDB" id="A0AAU9E0Z8"/>
<dbReference type="SUPFAM" id="SSF69318">
    <property type="entry name" value="Integrin alpha N-terminal domain"/>
    <property type="match status" value="1"/>
</dbReference>
<dbReference type="RefSeq" id="WP_338536435.1">
    <property type="nucleotide sequence ID" value="NZ_AP028654.1"/>
</dbReference>
<dbReference type="EMBL" id="AP028654">
    <property type="protein sequence ID" value="BEP28089.1"/>
    <property type="molecule type" value="Genomic_DNA"/>
</dbReference>
<evidence type="ECO:0000313" key="3">
    <source>
        <dbReference type="Proteomes" id="UP001321786"/>
    </source>
</evidence>
<dbReference type="InterPro" id="IPR028994">
    <property type="entry name" value="Integrin_alpha_N"/>
</dbReference>
<organism evidence="2 3">
    <name type="scientific">Helicovermis profundi</name>
    <dbReference type="NCBI Taxonomy" id="3065157"/>
    <lineage>
        <taxon>Bacteria</taxon>
        <taxon>Bacillati</taxon>
        <taxon>Bacillota</taxon>
        <taxon>Clostridia</taxon>
        <taxon>Helicovermis</taxon>
    </lineage>
</organism>
<dbReference type="Proteomes" id="UP001321786">
    <property type="component" value="Chromosome"/>
</dbReference>
<reference evidence="2 3" key="1">
    <citation type="submission" date="2023-08" db="EMBL/GenBank/DDBJ databases">
        <title>Helicovermis profunda gen. nov., sp. nov., a novel mesophilic, fermentative bacterium within the Bacillota from a deep-sea hydrothermal vent chimney.</title>
        <authorList>
            <person name="Miyazaki U."/>
            <person name="Mizutani D."/>
            <person name="Hashimoto Y."/>
            <person name="Tame A."/>
            <person name="Sawayama S."/>
            <person name="Miyazaki J."/>
            <person name="Takai K."/>
            <person name="Nakagawa S."/>
        </authorList>
    </citation>
    <scope>NUCLEOTIDE SEQUENCE [LARGE SCALE GENOMIC DNA]</scope>
    <source>
        <strain evidence="2 3">S502</strain>
    </source>
</reference>